<evidence type="ECO:0000313" key="3">
    <source>
        <dbReference type="Proteomes" id="UP001219525"/>
    </source>
</evidence>
<organism evidence="2 3">
    <name type="scientific">Mycena pura</name>
    <dbReference type="NCBI Taxonomy" id="153505"/>
    <lineage>
        <taxon>Eukaryota</taxon>
        <taxon>Fungi</taxon>
        <taxon>Dikarya</taxon>
        <taxon>Basidiomycota</taxon>
        <taxon>Agaricomycotina</taxon>
        <taxon>Agaricomycetes</taxon>
        <taxon>Agaricomycetidae</taxon>
        <taxon>Agaricales</taxon>
        <taxon>Marasmiineae</taxon>
        <taxon>Mycenaceae</taxon>
        <taxon>Mycena</taxon>
    </lineage>
</organism>
<protein>
    <recommendedName>
        <fullName evidence="1">Ricin B lectin domain-containing protein</fullName>
    </recommendedName>
</protein>
<keyword evidence="3" id="KW-1185">Reference proteome</keyword>
<dbReference type="Proteomes" id="UP001219525">
    <property type="component" value="Unassembled WGS sequence"/>
</dbReference>
<comment type="caution">
    <text evidence="2">The sequence shown here is derived from an EMBL/GenBank/DDBJ whole genome shotgun (WGS) entry which is preliminary data.</text>
</comment>
<dbReference type="InterPro" id="IPR000772">
    <property type="entry name" value="Ricin_B_lectin"/>
</dbReference>
<accession>A0AAD6Y7G7</accession>
<gene>
    <name evidence="2" type="ORF">GGX14DRAFT_569994</name>
</gene>
<reference evidence="2" key="1">
    <citation type="submission" date="2023-03" db="EMBL/GenBank/DDBJ databases">
        <title>Massive genome expansion in bonnet fungi (Mycena s.s.) driven by repeated elements and novel gene families across ecological guilds.</title>
        <authorList>
            <consortium name="Lawrence Berkeley National Laboratory"/>
            <person name="Harder C.B."/>
            <person name="Miyauchi S."/>
            <person name="Viragh M."/>
            <person name="Kuo A."/>
            <person name="Thoen E."/>
            <person name="Andreopoulos B."/>
            <person name="Lu D."/>
            <person name="Skrede I."/>
            <person name="Drula E."/>
            <person name="Henrissat B."/>
            <person name="Morin E."/>
            <person name="Kohler A."/>
            <person name="Barry K."/>
            <person name="LaButti K."/>
            <person name="Morin E."/>
            <person name="Salamov A."/>
            <person name="Lipzen A."/>
            <person name="Mereny Z."/>
            <person name="Hegedus B."/>
            <person name="Baldrian P."/>
            <person name="Stursova M."/>
            <person name="Weitz H."/>
            <person name="Taylor A."/>
            <person name="Grigoriev I.V."/>
            <person name="Nagy L.G."/>
            <person name="Martin F."/>
            <person name="Kauserud H."/>
        </authorList>
    </citation>
    <scope>NUCLEOTIDE SEQUENCE</scope>
    <source>
        <strain evidence="2">9144</strain>
    </source>
</reference>
<evidence type="ECO:0000313" key="2">
    <source>
        <dbReference type="EMBL" id="KAJ7203548.1"/>
    </source>
</evidence>
<dbReference type="AlphaFoldDB" id="A0AAD6Y7G7"/>
<feature type="domain" description="Ricin B lectin" evidence="1">
    <location>
        <begin position="40"/>
        <end position="124"/>
    </location>
</feature>
<dbReference type="Pfam" id="PF14200">
    <property type="entry name" value="RicinB_lectin_2"/>
    <property type="match status" value="1"/>
</dbReference>
<name>A0AAD6Y7G7_9AGAR</name>
<sequence length="146" mass="15441">MVNLTAIALTGTLFSITDFQGHVLDESFGFAADLNPVVGQWAFVATSTPSQFNIKNGNTQTYLSYAGAPAGSTEYAQAVIDGSNPMAFNLLLVNPSPETFNIVDVETGFALTAWSAPVSRGTTVTPVNFSPPDLAMVALQVLTFLF</sequence>
<evidence type="ECO:0000259" key="1">
    <source>
        <dbReference type="Pfam" id="PF14200"/>
    </source>
</evidence>
<dbReference type="EMBL" id="JARJCW010000050">
    <property type="protein sequence ID" value="KAJ7203548.1"/>
    <property type="molecule type" value="Genomic_DNA"/>
</dbReference>
<proteinExistence type="predicted"/>